<comment type="caution">
    <text evidence="1">The sequence shown here is derived from an EMBL/GenBank/DDBJ whole genome shotgun (WGS) entry which is preliminary data.</text>
</comment>
<organism evidence="1 2">
    <name type="scientific">Sporosarcina luteola</name>
    <dbReference type="NCBI Taxonomy" id="582850"/>
    <lineage>
        <taxon>Bacteria</taxon>
        <taxon>Bacillati</taxon>
        <taxon>Bacillota</taxon>
        <taxon>Bacilli</taxon>
        <taxon>Bacillales</taxon>
        <taxon>Caryophanaceae</taxon>
        <taxon>Sporosarcina</taxon>
    </lineage>
</organism>
<dbReference type="OrthoDB" id="2885948at2"/>
<keyword evidence="2" id="KW-1185">Reference proteome</keyword>
<proteinExistence type="predicted"/>
<reference evidence="1 2" key="1">
    <citation type="submission" date="2019-07" db="EMBL/GenBank/DDBJ databases">
        <title>Whole genome shotgun sequence of Sporosarcina luteola NBRC 105378.</title>
        <authorList>
            <person name="Hosoyama A."/>
            <person name="Uohara A."/>
            <person name="Ohji S."/>
            <person name="Ichikawa N."/>
        </authorList>
    </citation>
    <scope>NUCLEOTIDE SEQUENCE [LARGE SCALE GENOMIC DNA]</scope>
    <source>
        <strain evidence="1 2">NBRC 105378</strain>
    </source>
</reference>
<protein>
    <recommendedName>
        <fullName evidence="3">Lipoprotein</fullName>
    </recommendedName>
</protein>
<name>A0A511Z9D1_9BACL</name>
<evidence type="ECO:0000313" key="1">
    <source>
        <dbReference type="EMBL" id="GEN84044.1"/>
    </source>
</evidence>
<evidence type="ECO:0008006" key="3">
    <source>
        <dbReference type="Google" id="ProtNLM"/>
    </source>
</evidence>
<evidence type="ECO:0000313" key="2">
    <source>
        <dbReference type="Proteomes" id="UP000321901"/>
    </source>
</evidence>
<accession>A0A511Z9D1</accession>
<dbReference type="AlphaFoldDB" id="A0A511Z9D1"/>
<dbReference type="Proteomes" id="UP000321901">
    <property type="component" value="Unassembled WGS sequence"/>
</dbReference>
<sequence length="133" mass="15122">MDLKKALIGLFVVLVILSGCSKGYWVWNKKNIDEEPAVRFYVNYLQDEKPDRKAFKVIDIAEGKKMVVVSTGTKDRELEAVSVKYSDDETTVTVREVEADSDEINPYILIGLEHPVSNFKVVNEDGEEYEIGF</sequence>
<dbReference type="RefSeq" id="WP_147058551.1">
    <property type="nucleotide sequence ID" value="NZ_BJYL01000032.1"/>
</dbReference>
<dbReference type="PROSITE" id="PS51257">
    <property type="entry name" value="PROKAR_LIPOPROTEIN"/>
    <property type="match status" value="1"/>
</dbReference>
<dbReference type="EMBL" id="BJYL01000032">
    <property type="protein sequence ID" value="GEN84044.1"/>
    <property type="molecule type" value="Genomic_DNA"/>
</dbReference>
<gene>
    <name evidence="1" type="primary">yycS</name>
    <name evidence="1" type="ORF">SLU01_23560</name>
</gene>